<protein>
    <submittedName>
        <fullName evidence="2">Uncharacterized protein</fullName>
    </submittedName>
</protein>
<dbReference type="EMBL" id="QEAO01000080">
    <property type="protein sequence ID" value="TPX30267.1"/>
    <property type="molecule type" value="Genomic_DNA"/>
</dbReference>
<evidence type="ECO:0000256" key="1">
    <source>
        <dbReference type="SAM" id="MobiDB-lite"/>
    </source>
</evidence>
<dbReference type="AlphaFoldDB" id="A0A507BK48"/>
<dbReference type="GO" id="GO:0005782">
    <property type="term" value="C:peroxisomal matrix"/>
    <property type="evidence" value="ECO:0007669"/>
    <property type="project" value="TreeGrafter"/>
</dbReference>
<dbReference type="PANTHER" id="PTHR43684:SF3">
    <property type="entry name" value="PEROXISOMAL D3,D2-ENOYL-COA ISOMERASE"/>
    <property type="match status" value="1"/>
</dbReference>
<dbReference type="SUPFAM" id="SSF52096">
    <property type="entry name" value="ClpP/crotonase"/>
    <property type="match status" value="1"/>
</dbReference>
<dbReference type="InterPro" id="IPR029045">
    <property type="entry name" value="ClpP/crotonase-like_dom_sf"/>
</dbReference>
<comment type="caution">
    <text evidence="2">The sequence shown here is derived from an EMBL/GenBank/DDBJ whole genome shotgun (WGS) entry which is preliminary data.</text>
</comment>
<dbReference type="Proteomes" id="UP000319731">
    <property type="component" value="Unassembled WGS sequence"/>
</dbReference>
<dbReference type="GO" id="GO:0006635">
    <property type="term" value="P:fatty acid beta-oxidation"/>
    <property type="evidence" value="ECO:0007669"/>
    <property type="project" value="TreeGrafter"/>
</dbReference>
<gene>
    <name evidence="2" type="ORF">SmJEL517_g06134</name>
</gene>
<dbReference type="GeneID" id="42007357"/>
<dbReference type="OrthoDB" id="448450at2759"/>
<keyword evidence="3" id="KW-1185">Reference proteome</keyword>
<accession>A0A507BK48</accession>
<feature type="compositionally biased region" description="Low complexity" evidence="1">
    <location>
        <begin position="274"/>
        <end position="289"/>
    </location>
</feature>
<evidence type="ECO:0000313" key="3">
    <source>
        <dbReference type="Proteomes" id="UP000319731"/>
    </source>
</evidence>
<dbReference type="CDD" id="cd06558">
    <property type="entry name" value="crotonase-like"/>
    <property type="match status" value="1"/>
</dbReference>
<dbReference type="InterPro" id="IPR051053">
    <property type="entry name" value="ECH/Chromodomain_protein"/>
</dbReference>
<evidence type="ECO:0000313" key="2">
    <source>
        <dbReference type="EMBL" id="TPX30267.1"/>
    </source>
</evidence>
<organism evidence="2 3">
    <name type="scientific">Synchytrium microbalum</name>
    <dbReference type="NCBI Taxonomy" id="1806994"/>
    <lineage>
        <taxon>Eukaryota</taxon>
        <taxon>Fungi</taxon>
        <taxon>Fungi incertae sedis</taxon>
        <taxon>Chytridiomycota</taxon>
        <taxon>Chytridiomycota incertae sedis</taxon>
        <taxon>Chytridiomycetes</taxon>
        <taxon>Synchytriales</taxon>
        <taxon>Synchytriaceae</taxon>
        <taxon>Synchytrium</taxon>
    </lineage>
</organism>
<dbReference type="Gene3D" id="3.90.226.10">
    <property type="entry name" value="2-enoyl-CoA Hydratase, Chain A, domain 1"/>
    <property type="match status" value="1"/>
</dbReference>
<dbReference type="InterPro" id="IPR001753">
    <property type="entry name" value="Enoyl-CoA_hydra/iso"/>
</dbReference>
<dbReference type="RefSeq" id="XP_031021963.1">
    <property type="nucleotide sequence ID" value="XM_031172060.1"/>
</dbReference>
<proteinExistence type="predicted"/>
<dbReference type="STRING" id="1806994.A0A507BK48"/>
<sequence length="289" mass="31893">MALNNYKDITLTVDGRIGTITLNRPKALNSFSPLMFKELVDALRFLEAHEETVFTVITGEGRFFSAGVDVGGIANETALPKEGLELKMERIAGGSLTIEMMRLMIDHTKVLVIAYNGPAVGGGAAWFPAMADIVLVSDSCWLQIPFSALGLVPELGSVTFREHMGVRRTTEFLMFGRKLSAQELEGFGIANQIFPTAGFHQRVNDYLKEQLEVNDSKSMMETKRLIVEPLRERRMLAVFRASDALAEMFVEKRPAKRFAMKQAELEAKRKAKQAGASTTGASLSAKSKL</sequence>
<dbReference type="Pfam" id="PF00378">
    <property type="entry name" value="ECH_1"/>
    <property type="match status" value="1"/>
</dbReference>
<reference evidence="2 3" key="1">
    <citation type="journal article" date="2019" name="Sci. Rep.">
        <title>Comparative genomics of chytrid fungi reveal insights into the obligate biotrophic and pathogenic lifestyle of Synchytrium endobioticum.</title>
        <authorList>
            <person name="van de Vossenberg B.T.L.H."/>
            <person name="Warris S."/>
            <person name="Nguyen H.D.T."/>
            <person name="van Gent-Pelzer M.P.E."/>
            <person name="Joly D.L."/>
            <person name="van de Geest H.C."/>
            <person name="Bonants P.J.M."/>
            <person name="Smith D.S."/>
            <person name="Levesque C.A."/>
            <person name="van der Lee T.A.J."/>
        </authorList>
    </citation>
    <scope>NUCLEOTIDE SEQUENCE [LARGE SCALE GENOMIC DNA]</scope>
    <source>
        <strain evidence="2 3">JEL517</strain>
    </source>
</reference>
<feature type="region of interest" description="Disordered" evidence="1">
    <location>
        <begin position="269"/>
        <end position="289"/>
    </location>
</feature>
<name>A0A507BK48_9FUNG</name>
<dbReference type="PANTHER" id="PTHR43684">
    <property type="match status" value="1"/>
</dbReference>